<keyword evidence="1" id="KW-0472">Membrane</keyword>
<dbReference type="AlphaFoldDB" id="A0A1G4KEY7"/>
<evidence type="ECO:0000313" key="3">
    <source>
        <dbReference type="EMBL" id="SCV02926.1"/>
    </source>
</evidence>
<dbReference type="PANTHER" id="PTHR28022:SF1">
    <property type="entry name" value="GPI MANNOSYLTRANSFERASE 2 SUBUNIT PGA1"/>
    <property type="match status" value="1"/>
</dbReference>
<reference evidence="4" key="1">
    <citation type="submission" date="2016-03" db="EMBL/GenBank/DDBJ databases">
        <authorList>
            <person name="Devillers Hugo."/>
        </authorList>
    </citation>
    <scope>NUCLEOTIDE SEQUENCE [LARGE SCALE GENOMIC DNA]</scope>
</reference>
<feature type="chain" id="PRO_5009236519" evidence="2">
    <location>
        <begin position="24"/>
        <end position="180"/>
    </location>
</feature>
<keyword evidence="2" id="KW-0732">Signal</keyword>
<dbReference type="Pfam" id="PF10333">
    <property type="entry name" value="Pga1"/>
    <property type="match status" value="1"/>
</dbReference>
<sequence length="180" mass="20158">MLKRWLVPKLLIGLLLLFGQALANTETLVFGVPSDFEYGSAELTIDHPHLSLINTNRAIQNFDVPLDSTFKVEVQGLDAGDTYQAKFCWTAIHPVDIQMIGWSMEKQPASSNNKDLTIFVSFEVTPSSYPAFKASTVPVSVSVAAIRFGLPVDLYATFIYIALVMVATYCIYRRLNLYIW</sequence>
<dbReference type="OrthoDB" id="4036106at2759"/>
<dbReference type="Proteomes" id="UP000191144">
    <property type="component" value="Chromosome H"/>
</dbReference>
<keyword evidence="1" id="KW-0812">Transmembrane</keyword>
<dbReference type="GO" id="GO:0000030">
    <property type="term" value="F:mannosyltransferase activity"/>
    <property type="evidence" value="ECO:0007669"/>
    <property type="project" value="TreeGrafter"/>
</dbReference>
<proteinExistence type="predicted"/>
<keyword evidence="4" id="KW-1185">Reference proteome</keyword>
<dbReference type="GO" id="GO:0005789">
    <property type="term" value="C:endoplasmic reticulum membrane"/>
    <property type="evidence" value="ECO:0007669"/>
    <property type="project" value="TreeGrafter"/>
</dbReference>
<evidence type="ECO:0000313" key="4">
    <source>
        <dbReference type="Proteomes" id="UP000191144"/>
    </source>
</evidence>
<dbReference type="PANTHER" id="PTHR28022">
    <property type="entry name" value="GPI MANNOSYLTRANSFERASE 2 SUBUNIT PGA1"/>
    <property type="match status" value="1"/>
</dbReference>
<keyword evidence="1" id="KW-1133">Transmembrane helix</keyword>
<gene>
    <name evidence="3" type="ORF">LAME_0H06326G</name>
</gene>
<dbReference type="EMBL" id="LT598480">
    <property type="protein sequence ID" value="SCV02926.1"/>
    <property type="molecule type" value="Genomic_DNA"/>
</dbReference>
<dbReference type="GO" id="GO:0031501">
    <property type="term" value="C:mannosyltransferase complex"/>
    <property type="evidence" value="ECO:0007669"/>
    <property type="project" value="TreeGrafter"/>
</dbReference>
<name>A0A1G4KEY7_9SACH</name>
<protein>
    <submittedName>
        <fullName evidence="3">LAME_0H06326g1_1</fullName>
    </submittedName>
</protein>
<evidence type="ECO:0000256" key="1">
    <source>
        <dbReference type="SAM" id="Phobius"/>
    </source>
</evidence>
<dbReference type="InterPro" id="IPR019433">
    <property type="entry name" value="GPI_ManTrfase_II_coact_Pga1"/>
</dbReference>
<organism evidence="3 4">
    <name type="scientific">Lachancea meyersii CBS 8951</name>
    <dbReference type="NCBI Taxonomy" id="1266667"/>
    <lineage>
        <taxon>Eukaryota</taxon>
        <taxon>Fungi</taxon>
        <taxon>Dikarya</taxon>
        <taxon>Ascomycota</taxon>
        <taxon>Saccharomycotina</taxon>
        <taxon>Saccharomycetes</taxon>
        <taxon>Saccharomycetales</taxon>
        <taxon>Saccharomycetaceae</taxon>
        <taxon>Lachancea</taxon>
    </lineage>
</organism>
<feature type="transmembrane region" description="Helical" evidence="1">
    <location>
        <begin position="154"/>
        <end position="172"/>
    </location>
</feature>
<accession>A0A1G4KEY7</accession>
<dbReference type="GO" id="GO:0006506">
    <property type="term" value="P:GPI anchor biosynthetic process"/>
    <property type="evidence" value="ECO:0007669"/>
    <property type="project" value="TreeGrafter"/>
</dbReference>
<feature type="signal peptide" evidence="2">
    <location>
        <begin position="1"/>
        <end position="23"/>
    </location>
</feature>
<evidence type="ECO:0000256" key="2">
    <source>
        <dbReference type="SAM" id="SignalP"/>
    </source>
</evidence>